<feature type="domain" description="Formyl transferase N-terminal" evidence="7">
    <location>
        <begin position="7"/>
        <end position="186"/>
    </location>
</feature>
<proteinExistence type="inferred from homology"/>
<gene>
    <name evidence="6 8" type="primary">purN</name>
    <name evidence="8" type="ORF">J2R62_11315</name>
</gene>
<evidence type="ECO:0000256" key="5">
    <source>
        <dbReference type="ARBA" id="ARBA00047664"/>
    </source>
</evidence>
<feature type="binding site" evidence="6">
    <location>
        <position position="111"/>
    </location>
    <ligand>
        <name>(6R)-10-formyltetrahydrofolate</name>
        <dbReference type="ChEBI" id="CHEBI:195366"/>
    </ligand>
</feature>
<dbReference type="PANTHER" id="PTHR43369:SF2">
    <property type="entry name" value="PHOSPHORIBOSYLGLYCINAMIDE FORMYLTRANSFERASE"/>
    <property type="match status" value="1"/>
</dbReference>
<dbReference type="UniPathway" id="UPA00074">
    <property type="reaction ID" value="UER00126"/>
</dbReference>
<accession>A0A8I1W769</accession>
<evidence type="ECO:0000259" key="7">
    <source>
        <dbReference type="Pfam" id="PF00551"/>
    </source>
</evidence>
<organism evidence="8 9">
    <name type="scientific">Plesiomonas shigelloides</name>
    <name type="common">Aeromonas shigelloides</name>
    <dbReference type="NCBI Taxonomy" id="703"/>
    <lineage>
        <taxon>Bacteria</taxon>
        <taxon>Pseudomonadati</taxon>
        <taxon>Pseudomonadota</taxon>
        <taxon>Gammaproteobacteria</taxon>
        <taxon>Enterobacterales</taxon>
        <taxon>Enterobacteriaceae</taxon>
        <taxon>Plesiomonas</taxon>
    </lineage>
</organism>
<dbReference type="PANTHER" id="PTHR43369">
    <property type="entry name" value="PHOSPHORIBOSYLGLYCINAMIDE FORMYLTRANSFERASE"/>
    <property type="match status" value="1"/>
</dbReference>
<dbReference type="PROSITE" id="PS00373">
    <property type="entry name" value="GART"/>
    <property type="match status" value="1"/>
</dbReference>
<feature type="binding site" evidence="6">
    <location>
        <position position="69"/>
    </location>
    <ligand>
        <name>(6R)-10-formyltetrahydrofolate</name>
        <dbReference type="ChEBI" id="CHEBI:195366"/>
    </ligand>
</feature>
<feature type="active site" description="Proton donor" evidence="6">
    <location>
        <position position="113"/>
    </location>
</feature>
<evidence type="ECO:0000256" key="6">
    <source>
        <dbReference type="HAMAP-Rule" id="MF_01930"/>
    </source>
</evidence>
<reference evidence="8" key="1">
    <citation type="submission" date="2021-03" db="EMBL/GenBank/DDBJ databases">
        <title>Plesiomonas shigelloides zfcc0051, isolated from zebrafish feces.</title>
        <authorList>
            <person name="Vanderhoek Z."/>
            <person name="Gaulke C."/>
        </authorList>
    </citation>
    <scope>NUCLEOTIDE SEQUENCE</scope>
    <source>
        <strain evidence="8">Zfcc0051</strain>
    </source>
</reference>
<dbReference type="Gene3D" id="3.40.50.170">
    <property type="entry name" value="Formyl transferase, N-terminal domain"/>
    <property type="match status" value="1"/>
</dbReference>
<dbReference type="CDD" id="cd08645">
    <property type="entry name" value="FMT_core_GART"/>
    <property type="match status" value="1"/>
</dbReference>
<evidence type="ECO:0000256" key="4">
    <source>
        <dbReference type="ARBA" id="ARBA00038440"/>
    </source>
</evidence>
<dbReference type="EMBL" id="JAFNAA010000011">
    <property type="protein sequence ID" value="MBO1108803.1"/>
    <property type="molecule type" value="Genomic_DNA"/>
</dbReference>
<comment type="caution">
    <text evidence="6">Lacks conserved residue(s) required for the propagation of feature annotation.</text>
</comment>
<dbReference type="EC" id="2.1.2.2" evidence="6"/>
<name>A0A8I1W769_PLESH</name>
<dbReference type="InterPro" id="IPR002376">
    <property type="entry name" value="Formyl_transf_N"/>
</dbReference>
<protein>
    <recommendedName>
        <fullName evidence="6">Phosphoribosylglycinamide formyltransferase</fullName>
        <ecNumber evidence="6">2.1.2.2</ecNumber>
    </recommendedName>
    <alternativeName>
        <fullName evidence="6">5'-phosphoribosylglycinamide transformylase</fullName>
    </alternativeName>
    <alternativeName>
        <fullName evidence="6">GAR transformylase</fullName>
        <shortName evidence="6">GART</shortName>
    </alternativeName>
</protein>
<evidence type="ECO:0000256" key="2">
    <source>
        <dbReference type="ARBA" id="ARBA00022679"/>
    </source>
</evidence>
<dbReference type="HAMAP" id="MF_01930">
    <property type="entry name" value="PurN"/>
    <property type="match status" value="1"/>
</dbReference>
<feature type="binding site" evidence="6">
    <location>
        <begin position="16"/>
        <end position="18"/>
    </location>
    <ligand>
        <name>N(1)-(5-phospho-beta-D-ribosyl)glycinamide</name>
        <dbReference type="ChEBI" id="CHEBI:143788"/>
    </ligand>
</feature>
<dbReference type="GO" id="GO:0006189">
    <property type="term" value="P:'de novo' IMP biosynthetic process"/>
    <property type="evidence" value="ECO:0007669"/>
    <property type="project" value="UniProtKB-UniRule"/>
</dbReference>
<feature type="site" description="Raises pKa of active site His" evidence="6">
    <location>
        <position position="149"/>
    </location>
</feature>
<comment type="function">
    <text evidence="6">Catalyzes the transfer of a formyl group from 10-formyltetrahydrofolate to 5-phospho-ribosyl-glycinamide (GAR), producing 5-phospho-ribosyl-N-formylglycinamide (FGAR) and tetrahydrofolate.</text>
</comment>
<dbReference type="NCBIfam" id="TIGR00639">
    <property type="entry name" value="PurN"/>
    <property type="match status" value="1"/>
</dbReference>
<dbReference type="AlphaFoldDB" id="A0A8I1W769"/>
<comment type="similarity">
    <text evidence="4 6">Belongs to the GART family.</text>
</comment>
<dbReference type="InterPro" id="IPR036477">
    <property type="entry name" value="Formyl_transf_N_sf"/>
</dbReference>
<dbReference type="GO" id="GO:0004644">
    <property type="term" value="F:phosphoribosylglycinamide formyltransferase activity"/>
    <property type="evidence" value="ECO:0007669"/>
    <property type="project" value="UniProtKB-UniRule"/>
</dbReference>
<dbReference type="InterPro" id="IPR001555">
    <property type="entry name" value="GART_AS"/>
</dbReference>
<evidence type="ECO:0000313" key="8">
    <source>
        <dbReference type="EMBL" id="MBO1108803.1"/>
    </source>
</evidence>
<comment type="caution">
    <text evidence="8">The sequence shown here is derived from an EMBL/GenBank/DDBJ whole genome shotgun (WGS) entry which is preliminary data.</text>
</comment>
<comment type="pathway">
    <text evidence="1 6">Purine metabolism; IMP biosynthesis via de novo pathway; N(2)-formyl-N(1)-(5-phospho-D-ribosyl)glycinamide from N(1)-(5-phospho-D-ribosyl)glycinamide (10-formyl THF route): step 1/1.</text>
</comment>
<keyword evidence="3 6" id="KW-0658">Purine biosynthesis</keyword>
<evidence type="ECO:0000256" key="1">
    <source>
        <dbReference type="ARBA" id="ARBA00005054"/>
    </source>
</evidence>
<dbReference type="Proteomes" id="UP000664658">
    <property type="component" value="Unassembled WGS sequence"/>
</dbReference>
<dbReference type="RefSeq" id="WP_207542234.1">
    <property type="nucleotide sequence ID" value="NZ_JAFNAA010000011.1"/>
</dbReference>
<dbReference type="Pfam" id="PF00551">
    <property type="entry name" value="Formyl_trans_N"/>
    <property type="match status" value="1"/>
</dbReference>
<keyword evidence="2 6" id="KW-0808">Transferase</keyword>
<evidence type="ECO:0000313" key="9">
    <source>
        <dbReference type="Proteomes" id="UP000664658"/>
    </source>
</evidence>
<evidence type="ECO:0000256" key="3">
    <source>
        <dbReference type="ARBA" id="ARBA00022755"/>
    </source>
</evidence>
<dbReference type="SUPFAM" id="SSF53328">
    <property type="entry name" value="Formyltransferase"/>
    <property type="match status" value="1"/>
</dbReference>
<dbReference type="GO" id="GO:0005829">
    <property type="term" value="C:cytosol"/>
    <property type="evidence" value="ECO:0007669"/>
    <property type="project" value="TreeGrafter"/>
</dbReference>
<comment type="catalytic activity">
    <reaction evidence="5 6">
        <text>N(1)-(5-phospho-beta-D-ribosyl)glycinamide + (6R)-10-formyltetrahydrofolate = N(2)-formyl-N(1)-(5-phospho-beta-D-ribosyl)glycinamide + (6S)-5,6,7,8-tetrahydrofolate + H(+)</text>
        <dbReference type="Rhea" id="RHEA:15053"/>
        <dbReference type="ChEBI" id="CHEBI:15378"/>
        <dbReference type="ChEBI" id="CHEBI:57453"/>
        <dbReference type="ChEBI" id="CHEBI:143788"/>
        <dbReference type="ChEBI" id="CHEBI:147286"/>
        <dbReference type="ChEBI" id="CHEBI:195366"/>
        <dbReference type="EC" id="2.1.2.2"/>
    </reaction>
</comment>
<sequence>MSSSSQNIVVLASGNGSNLQAIMDACAAGQIPGQVAAVICDRSDAFALERAQAAGIPTAVLRQRDFADRTAFDAALAEQVDHYQPAVVILAGFMRVLSDAFVQRFSGKLLNIHPSLLPKYPGLNTHQRAIDAGDTVHGASIHFVTEQLDGGPIILQAQVPIFDDDTAADVAQRVQEQEHRSYPLVIKWFLEGRLQYQNQQALMDGEPLPAQGYAAE</sequence>
<dbReference type="InterPro" id="IPR004607">
    <property type="entry name" value="GART"/>
</dbReference>